<keyword evidence="1" id="KW-1133">Transmembrane helix</keyword>
<dbReference type="EMBL" id="UOFD01000084">
    <property type="protein sequence ID" value="VAW55132.1"/>
    <property type="molecule type" value="Genomic_DNA"/>
</dbReference>
<gene>
    <name evidence="2" type="ORF">MNBD_GAMMA06-2026</name>
</gene>
<keyword evidence="1" id="KW-0812">Transmembrane</keyword>
<feature type="transmembrane region" description="Helical" evidence="1">
    <location>
        <begin position="12"/>
        <end position="39"/>
    </location>
</feature>
<name>A0A3B0WVD1_9ZZZZ</name>
<reference evidence="2" key="1">
    <citation type="submission" date="2018-06" db="EMBL/GenBank/DDBJ databases">
        <authorList>
            <person name="Zhirakovskaya E."/>
        </authorList>
    </citation>
    <scope>NUCLEOTIDE SEQUENCE</scope>
</reference>
<keyword evidence="1" id="KW-0472">Membrane</keyword>
<feature type="transmembrane region" description="Helical" evidence="1">
    <location>
        <begin position="51"/>
        <end position="71"/>
    </location>
</feature>
<protein>
    <submittedName>
        <fullName evidence="2">Uncharacterized protein</fullName>
    </submittedName>
</protein>
<dbReference type="AlphaFoldDB" id="A0A3B0WVD1"/>
<evidence type="ECO:0000256" key="1">
    <source>
        <dbReference type="SAM" id="Phobius"/>
    </source>
</evidence>
<proteinExistence type="predicted"/>
<accession>A0A3B0WVD1</accession>
<sequence length="111" mass="12017">MNAIPLIQRVTAILWPAFIVAGIATILFTVAFDPAIIFIEHDISRLGSYTITFFVFWVFGAANAAATCYFLKPCEAVNTARERAKEEAVQVAIEAAARIATAQGSKADHSI</sequence>
<evidence type="ECO:0000313" key="2">
    <source>
        <dbReference type="EMBL" id="VAW55132.1"/>
    </source>
</evidence>
<organism evidence="2">
    <name type="scientific">hydrothermal vent metagenome</name>
    <dbReference type="NCBI Taxonomy" id="652676"/>
    <lineage>
        <taxon>unclassified sequences</taxon>
        <taxon>metagenomes</taxon>
        <taxon>ecological metagenomes</taxon>
    </lineage>
</organism>